<evidence type="ECO:0000313" key="2">
    <source>
        <dbReference type="Proteomes" id="UP001177003"/>
    </source>
</evidence>
<sequence>MLLILSPFHYGSCSLMNQKNLLRVHHQKPTNWKLYLLEFSVCGGLRRKVDHYLLCGWSSSTGSLCSSKRKTRGSDRYQWRQLLELPSTAIPSPPTATSFGRHSLRPPCDRLTCPGNPPSGLASHHCTNWKRSPFLFPSSSASMTTDDAPFA</sequence>
<accession>A0AA36A4I5</accession>
<name>A0AA36A4I5_LACSI</name>
<dbReference type="EMBL" id="OX465085">
    <property type="protein sequence ID" value="CAI9303799.1"/>
    <property type="molecule type" value="Genomic_DNA"/>
</dbReference>
<keyword evidence="2" id="KW-1185">Reference proteome</keyword>
<gene>
    <name evidence="1" type="ORF">LSALG_LOCUS42213</name>
</gene>
<proteinExistence type="predicted"/>
<reference evidence="1" key="1">
    <citation type="submission" date="2023-04" db="EMBL/GenBank/DDBJ databases">
        <authorList>
            <person name="Vijverberg K."/>
            <person name="Xiong W."/>
            <person name="Schranz E."/>
        </authorList>
    </citation>
    <scope>NUCLEOTIDE SEQUENCE</scope>
</reference>
<dbReference type="AlphaFoldDB" id="A0AA36A4I5"/>
<organism evidence="1 2">
    <name type="scientific">Lactuca saligna</name>
    <name type="common">Willowleaf lettuce</name>
    <dbReference type="NCBI Taxonomy" id="75948"/>
    <lineage>
        <taxon>Eukaryota</taxon>
        <taxon>Viridiplantae</taxon>
        <taxon>Streptophyta</taxon>
        <taxon>Embryophyta</taxon>
        <taxon>Tracheophyta</taxon>
        <taxon>Spermatophyta</taxon>
        <taxon>Magnoliopsida</taxon>
        <taxon>eudicotyledons</taxon>
        <taxon>Gunneridae</taxon>
        <taxon>Pentapetalae</taxon>
        <taxon>asterids</taxon>
        <taxon>campanulids</taxon>
        <taxon>Asterales</taxon>
        <taxon>Asteraceae</taxon>
        <taxon>Cichorioideae</taxon>
        <taxon>Cichorieae</taxon>
        <taxon>Lactucinae</taxon>
        <taxon>Lactuca</taxon>
    </lineage>
</organism>
<evidence type="ECO:0000313" key="1">
    <source>
        <dbReference type="EMBL" id="CAI9303799.1"/>
    </source>
</evidence>
<dbReference type="Proteomes" id="UP001177003">
    <property type="component" value="Chromosome 9"/>
</dbReference>
<protein>
    <submittedName>
        <fullName evidence="1">Uncharacterized protein</fullName>
    </submittedName>
</protein>